<accession>A0A7S1BDE4</accession>
<dbReference type="Gene3D" id="1.25.40.10">
    <property type="entry name" value="Tetratricopeptide repeat domain"/>
    <property type="match status" value="1"/>
</dbReference>
<feature type="region of interest" description="Disordered" evidence="2">
    <location>
        <begin position="457"/>
        <end position="492"/>
    </location>
</feature>
<feature type="region of interest" description="Disordered" evidence="2">
    <location>
        <begin position="508"/>
        <end position="554"/>
    </location>
</feature>
<feature type="coiled-coil region" evidence="1">
    <location>
        <begin position="167"/>
        <end position="278"/>
    </location>
</feature>
<proteinExistence type="predicted"/>
<organism evidence="3">
    <name type="scientific">Corethron hystrix</name>
    <dbReference type="NCBI Taxonomy" id="216773"/>
    <lineage>
        <taxon>Eukaryota</taxon>
        <taxon>Sar</taxon>
        <taxon>Stramenopiles</taxon>
        <taxon>Ochrophyta</taxon>
        <taxon>Bacillariophyta</taxon>
        <taxon>Coscinodiscophyceae</taxon>
        <taxon>Corethrophycidae</taxon>
        <taxon>Corethrales</taxon>
        <taxon>Corethraceae</taxon>
        <taxon>Corethron</taxon>
    </lineage>
</organism>
<feature type="compositionally biased region" description="Polar residues" evidence="2">
    <location>
        <begin position="481"/>
        <end position="492"/>
    </location>
</feature>
<gene>
    <name evidence="3" type="ORF">CHYS00102_LOCUS9111</name>
</gene>
<dbReference type="InterPro" id="IPR011990">
    <property type="entry name" value="TPR-like_helical_dom_sf"/>
</dbReference>
<keyword evidence="1" id="KW-0175">Coiled coil</keyword>
<name>A0A7S1BDE4_9STRA</name>
<dbReference type="Pfam" id="PF13181">
    <property type="entry name" value="TPR_8"/>
    <property type="match status" value="2"/>
</dbReference>
<feature type="compositionally biased region" description="Basic and acidic residues" evidence="2">
    <location>
        <begin position="463"/>
        <end position="480"/>
    </location>
</feature>
<dbReference type="AlphaFoldDB" id="A0A7S1BDE4"/>
<sequence length="568" mass="64566">MNTDIADIISSFSAPEMNESTSALTPCTAEWDRASTSVTTSISDLLLGEEMDSTRSAGGKNNRFRALGLAAPHTFPTVEGVGGTVGMAEEAARGSPTSQKSFEHQVRETSVVRILEQAGKIRSDAINALHSVQKREDNIKARENCLQAKMNYLEENEKASGSWDSVRESYSRRLQDLHRREKDLNERESAVEYLADTLERTRMEVQGVVKQIEKRKMEVHDREEELVLKIESYNEKIKGIEEIMLHQQRQLKARAGKLNAKEKEIDSKFAQLQGMKEKIYCEKKKLVARERMEMKLNVNKEAERIMRIKDESRLTADENKVIGRAHFDKKRYEKAIHSYQLSASIDSRKYGKNHAILIDTFNMIGRSSFKAGFYDKALEAFGEKLCLQKRLNGENHMSVADTLCFFLGRTYAEMSSFGKAADSYRRAGQIYSINGEHEKAKQALELVANATAMNMPSISGQYDECRNDDANNRTEEEPHEMNQTNHSVSTSSTENLCDVLTPYHSESTESMATQTVVERPRGRTVSNDQFNSIRHHENRENAMASRDDENEDKVFEEAFEQAISSEQY</sequence>
<evidence type="ECO:0000256" key="2">
    <source>
        <dbReference type="SAM" id="MobiDB-lite"/>
    </source>
</evidence>
<dbReference type="InterPro" id="IPR019734">
    <property type="entry name" value="TPR_rpt"/>
</dbReference>
<evidence type="ECO:0000313" key="3">
    <source>
        <dbReference type="EMBL" id="CAD8881923.1"/>
    </source>
</evidence>
<evidence type="ECO:0000256" key="1">
    <source>
        <dbReference type="SAM" id="Coils"/>
    </source>
</evidence>
<dbReference type="EMBL" id="HBFR01012629">
    <property type="protein sequence ID" value="CAD8881923.1"/>
    <property type="molecule type" value="Transcribed_RNA"/>
</dbReference>
<reference evidence="3" key="1">
    <citation type="submission" date="2021-01" db="EMBL/GenBank/DDBJ databases">
        <authorList>
            <person name="Corre E."/>
            <person name="Pelletier E."/>
            <person name="Niang G."/>
            <person name="Scheremetjew M."/>
            <person name="Finn R."/>
            <person name="Kale V."/>
            <person name="Holt S."/>
            <person name="Cochrane G."/>
            <person name="Meng A."/>
            <person name="Brown T."/>
            <person name="Cohen L."/>
        </authorList>
    </citation>
    <scope>NUCLEOTIDE SEQUENCE</scope>
    <source>
        <strain evidence="3">308</strain>
    </source>
</reference>
<dbReference type="SUPFAM" id="SSF48452">
    <property type="entry name" value="TPR-like"/>
    <property type="match status" value="1"/>
</dbReference>
<protein>
    <submittedName>
        <fullName evidence="3">Uncharacterized protein</fullName>
    </submittedName>
</protein>